<evidence type="ECO:0000313" key="6">
    <source>
        <dbReference type="Proteomes" id="UP000794436"/>
    </source>
</evidence>
<reference evidence="5" key="1">
    <citation type="submission" date="2019-03" db="EMBL/GenBank/DDBJ databases">
        <title>Long read genome sequence of the mycoparasitic Pythium oligandrum ATCC 38472 isolated from sugarbeet rhizosphere.</title>
        <authorList>
            <person name="Gaulin E."/>
        </authorList>
    </citation>
    <scope>NUCLEOTIDE SEQUENCE</scope>
    <source>
        <strain evidence="5">ATCC 38472_TT</strain>
    </source>
</reference>
<dbReference type="EMBL" id="SPLM01000002">
    <property type="protein sequence ID" value="TMW68645.1"/>
    <property type="molecule type" value="Genomic_DNA"/>
</dbReference>
<dbReference type="Gene3D" id="1.10.287.110">
    <property type="entry name" value="DnaJ domain"/>
    <property type="match status" value="1"/>
</dbReference>
<organism evidence="5 6">
    <name type="scientific">Pythium oligandrum</name>
    <name type="common">Mycoparasitic fungus</name>
    <dbReference type="NCBI Taxonomy" id="41045"/>
    <lineage>
        <taxon>Eukaryota</taxon>
        <taxon>Sar</taxon>
        <taxon>Stramenopiles</taxon>
        <taxon>Oomycota</taxon>
        <taxon>Peronosporomycetes</taxon>
        <taxon>Pythiales</taxon>
        <taxon>Pythiaceae</taxon>
        <taxon>Pythium</taxon>
    </lineage>
</organism>
<dbReference type="SUPFAM" id="SSF46565">
    <property type="entry name" value="Chaperone J-domain"/>
    <property type="match status" value="1"/>
</dbReference>
<keyword evidence="6" id="KW-1185">Reference proteome</keyword>
<dbReference type="InterPro" id="IPR036869">
    <property type="entry name" value="J_dom_sf"/>
</dbReference>
<keyword evidence="2" id="KW-1133">Transmembrane helix</keyword>
<dbReference type="PRINTS" id="PR00625">
    <property type="entry name" value="JDOMAIN"/>
</dbReference>
<proteinExistence type="predicted"/>
<dbReference type="Gene3D" id="3.40.50.1820">
    <property type="entry name" value="alpha/beta hydrolase"/>
    <property type="match status" value="1"/>
</dbReference>
<dbReference type="InterPro" id="IPR050817">
    <property type="entry name" value="DjlA_DnaK_co-chaperone"/>
</dbReference>
<dbReference type="PROSITE" id="PS50222">
    <property type="entry name" value="EF_HAND_2"/>
    <property type="match status" value="1"/>
</dbReference>
<dbReference type="PROSITE" id="PS00636">
    <property type="entry name" value="DNAJ_1"/>
    <property type="match status" value="1"/>
</dbReference>
<dbReference type="OrthoDB" id="66964at2759"/>
<protein>
    <recommendedName>
        <fullName evidence="7">J domain-containing protein</fullName>
    </recommendedName>
</protein>
<dbReference type="InterPro" id="IPR029058">
    <property type="entry name" value="AB_hydrolase_fold"/>
</dbReference>
<evidence type="ECO:0000313" key="5">
    <source>
        <dbReference type="EMBL" id="TMW68645.1"/>
    </source>
</evidence>
<accession>A0A8K1CU00</accession>
<feature type="domain" description="J" evidence="3">
    <location>
        <begin position="429"/>
        <end position="500"/>
    </location>
</feature>
<dbReference type="CDD" id="cd06257">
    <property type="entry name" value="DnaJ"/>
    <property type="match status" value="1"/>
</dbReference>
<feature type="transmembrane region" description="Helical" evidence="2">
    <location>
        <begin position="983"/>
        <end position="1004"/>
    </location>
</feature>
<dbReference type="Pfam" id="PF00226">
    <property type="entry name" value="DnaJ"/>
    <property type="match status" value="1"/>
</dbReference>
<keyword evidence="2" id="KW-0812">Transmembrane</keyword>
<dbReference type="Proteomes" id="UP000794436">
    <property type="component" value="Unassembled WGS sequence"/>
</dbReference>
<evidence type="ECO:0008006" key="7">
    <source>
        <dbReference type="Google" id="ProtNLM"/>
    </source>
</evidence>
<feature type="domain" description="EF-hand" evidence="4">
    <location>
        <begin position="1064"/>
        <end position="1099"/>
    </location>
</feature>
<evidence type="ECO:0000256" key="2">
    <source>
        <dbReference type="SAM" id="Phobius"/>
    </source>
</evidence>
<dbReference type="InterPro" id="IPR002048">
    <property type="entry name" value="EF_hand_dom"/>
</dbReference>
<dbReference type="GO" id="GO:0005509">
    <property type="term" value="F:calcium ion binding"/>
    <property type="evidence" value="ECO:0007669"/>
    <property type="project" value="InterPro"/>
</dbReference>
<evidence type="ECO:0000259" key="4">
    <source>
        <dbReference type="PROSITE" id="PS50222"/>
    </source>
</evidence>
<evidence type="ECO:0000259" key="3">
    <source>
        <dbReference type="PROSITE" id="PS50076"/>
    </source>
</evidence>
<feature type="compositionally biased region" description="Basic and acidic residues" evidence="1">
    <location>
        <begin position="1290"/>
        <end position="1322"/>
    </location>
</feature>
<feature type="region of interest" description="Disordered" evidence="1">
    <location>
        <begin position="1287"/>
        <end position="1322"/>
    </location>
</feature>
<comment type="caution">
    <text evidence="5">The sequence shown here is derived from an EMBL/GenBank/DDBJ whole genome shotgun (WGS) entry which is preliminary data.</text>
</comment>
<dbReference type="InterPro" id="IPR018253">
    <property type="entry name" value="DnaJ_domain_CS"/>
</dbReference>
<dbReference type="PANTHER" id="PTHR24074">
    <property type="entry name" value="CO-CHAPERONE PROTEIN DJLA"/>
    <property type="match status" value="1"/>
</dbReference>
<gene>
    <name evidence="5" type="ORF">Poli38472_006113</name>
</gene>
<dbReference type="SUPFAM" id="SSF53474">
    <property type="entry name" value="alpha/beta-Hydrolases"/>
    <property type="match status" value="1"/>
</dbReference>
<dbReference type="FunFam" id="1.10.287.110:FF:000190">
    <property type="entry name" value="DnaJ domain containing protein, putative"/>
    <property type="match status" value="1"/>
</dbReference>
<dbReference type="InterPro" id="IPR001623">
    <property type="entry name" value="DnaJ_domain"/>
</dbReference>
<name>A0A8K1CU00_PYTOL</name>
<dbReference type="PROSITE" id="PS50076">
    <property type="entry name" value="DNAJ_2"/>
    <property type="match status" value="1"/>
</dbReference>
<keyword evidence="2" id="KW-0472">Membrane</keyword>
<dbReference type="SMART" id="SM00271">
    <property type="entry name" value="DnaJ"/>
    <property type="match status" value="1"/>
</dbReference>
<evidence type="ECO:0000256" key="1">
    <source>
        <dbReference type="SAM" id="MobiDB-lite"/>
    </source>
</evidence>
<feature type="transmembrane region" description="Helical" evidence="2">
    <location>
        <begin position="1016"/>
        <end position="1039"/>
    </location>
</feature>
<sequence length="1375" mass="150686">MTPRGGDDVQTKEETERNAWWCGAVSSETEVLSAAVLCAATTKSSTSDPNTEKLTSQREIEAFIRTSPLPHGLLLPVLQCTPKFVIVESTSSVICAIRATSTTDVLEAVVGSTIPLSQPYVYRYAGARIHLPFWKRAQRLDLQSVYQHARARKKTLVLCGHSIAGSIAQIGLCELVYQHLPHEVRTQMEKVDTAARKRDMAHEKKESALALPDELREWQQSEEIQERIPHVMAMGFGSPYISSHELQQFLQSFGLTKRMVTFVNEFDCIPGILNVAQSAAMLTKTTERFLTITKATKTLLKLLPAQMQQVLVGLDAAKAGVGGIGNVTSAYVTMSLNILQNTFHRFREMNVVKELDYRYAPCGTYLFLKKNSQEYTIVSDTISIMRTLQQEDSETTSLTGNSILQHLMSAYVESIARRSKSIYINETMNYYERLNIPRNATQRQIRKAYRTLALKWHPDRWSSAVNPREKEMAEQVFKLLAESYEVLSDPDARRSYDAHLSKGLSFTEEFVRNGTVKGMTLDEAIATFRDVIDGATGAVSHVTSRFTSSSSSVVGQRIRRVDPTLTNNNLVPNNHNNMFAPDRVRVARKVGIGADQQETIAYVQPDELLPGDIAAPANQQNPSGAPPGMRTVSVLGGAVVVGASVALAVSAWNQYSEISKRRKQTDAVRDMPGEYLLLLMDDHRVHRKKGVKAENRLQSGAASATSPVADIITTEAENSTSLVVSTTQGEELVTRTETERDQDDDLVDDFFDCLTEFEEARLQAFAEDEFFDCVEIAEAVANHFATDEPIESEHKEVGDVAIDSVVPTEEEKFPVGCAVSTPFGLGRVEDWRPGCLSALIRFNWRGLGYIQKQNISRGASFAMSESAKAMETKRVALADRIVAKYHLEDSAKEGTIKTLVQAGKDGALDSGIRAAGGVVIAKGMSRSAALSGAVAAPLAIASILVDVGKEYYDYRQKHTERKNLGVLSATSERLMMKDFRLKAGQHLVSGTAAAAGASIGAYSVASTIGFWTGVGITGPIGVVAATSAAIAGGMLGFFAGSKAYTGYTSSYFTSYKTAKEHIDRLELGARILFNEYDPAGSGEISKDDCIKIMTKLYDASGAVSEGGYQNLLVVLQDERFEGPVTWSMFWGWVSTEAAQSLRRLEEEAAAQNEASSETGESWWKNYSSYFNYRNAALPPSAQLAAPDSAMYPSVQTLFKFDVKRSQEDEAAAVQAELVILRAQMEYLVNVGSLTESDAFQLEQLLESHDESLRESARLTITKLHEGHAEAESSASYGAIISSGFTASTDDDSRVKPATDSRTTRGGKKTTESSHTRRLSQDEKQMDALCSLLSTQGLQDFLHAQNIEVPPETAARHDELHCLALLTAAPPATSSL</sequence>